<evidence type="ECO:0000256" key="7">
    <source>
        <dbReference type="SAM" id="Phobius"/>
    </source>
</evidence>
<dbReference type="Pfam" id="PF05934">
    <property type="entry name" value="MCLC"/>
    <property type="match status" value="1"/>
</dbReference>
<evidence type="ECO:0000313" key="9">
    <source>
        <dbReference type="Proteomes" id="UP001208570"/>
    </source>
</evidence>
<comment type="subcellular location">
    <subcellularLocation>
        <location evidence="1">Membrane</location>
        <topology evidence="1">Multi-pass membrane protein</topology>
    </subcellularLocation>
</comment>
<protein>
    <recommendedName>
        <fullName evidence="3">Chloride channel CLIC-like protein 1</fullName>
    </recommendedName>
</protein>
<evidence type="ECO:0000256" key="3">
    <source>
        <dbReference type="ARBA" id="ARBA00015571"/>
    </source>
</evidence>
<gene>
    <name evidence="8" type="ORF">LSH36_54g09013</name>
</gene>
<keyword evidence="9" id="KW-1185">Reference proteome</keyword>
<feature type="transmembrane region" description="Helical" evidence="7">
    <location>
        <begin position="89"/>
        <end position="112"/>
    </location>
</feature>
<accession>A0AAD9K702</accession>
<dbReference type="InterPro" id="IPR009231">
    <property type="entry name" value="Chloride_chnl_CLIC-like"/>
</dbReference>
<proteinExistence type="inferred from homology"/>
<sequence length="156" mass="17669">GTPPECDPESMCWWKSLTVVLHSNFFWSHDPCEEYYKAVLAEPLWEVTPLKVLLSVFVRCFSLLEDLASIAGNSRDAFMRKIPTIWQPVFIVSCIISTTLVSAVGILAYFGYSLNIPFMFTLRQDQPHASDAAMRSKDRSVWKRIKSSCKSLALGN</sequence>
<evidence type="ECO:0000256" key="6">
    <source>
        <dbReference type="ARBA" id="ARBA00023136"/>
    </source>
</evidence>
<name>A0AAD9K702_9ANNE</name>
<reference evidence="8" key="1">
    <citation type="journal article" date="2023" name="Mol. Biol. Evol.">
        <title>Third-Generation Sequencing Reveals the Adaptive Role of the Epigenome in Three Deep-Sea Polychaetes.</title>
        <authorList>
            <person name="Perez M."/>
            <person name="Aroh O."/>
            <person name="Sun Y."/>
            <person name="Lan Y."/>
            <person name="Juniper S.K."/>
            <person name="Young C.R."/>
            <person name="Angers B."/>
            <person name="Qian P.Y."/>
        </authorList>
    </citation>
    <scope>NUCLEOTIDE SEQUENCE</scope>
    <source>
        <strain evidence="8">P08H-3</strain>
    </source>
</reference>
<evidence type="ECO:0000256" key="2">
    <source>
        <dbReference type="ARBA" id="ARBA00005944"/>
    </source>
</evidence>
<organism evidence="8 9">
    <name type="scientific">Paralvinella palmiformis</name>
    <dbReference type="NCBI Taxonomy" id="53620"/>
    <lineage>
        <taxon>Eukaryota</taxon>
        <taxon>Metazoa</taxon>
        <taxon>Spiralia</taxon>
        <taxon>Lophotrochozoa</taxon>
        <taxon>Annelida</taxon>
        <taxon>Polychaeta</taxon>
        <taxon>Sedentaria</taxon>
        <taxon>Canalipalpata</taxon>
        <taxon>Terebellida</taxon>
        <taxon>Terebelliformia</taxon>
        <taxon>Alvinellidae</taxon>
        <taxon>Paralvinella</taxon>
    </lineage>
</organism>
<dbReference type="AlphaFoldDB" id="A0AAD9K702"/>
<keyword evidence="5 7" id="KW-1133">Transmembrane helix</keyword>
<comment type="caution">
    <text evidence="8">The sequence shown here is derived from an EMBL/GenBank/DDBJ whole genome shotgun (WGS) entry which is preliminary data.</text>
</comment>
<dbReference type="GO" id="GO:0005254">
    <property type="term" value="F:chloride channel activity"/>
    <property type="evidence" value="ECO:0007669"/>
    <property type="project" value="TreeGrafter"/>
</dbReference>
<dbReference type="Proteomes" id="UP001208570">
    <property type="component" value="Unassembled WGS sequence"/>
</dbReference>
<dbReference type="GO" id="GO:0016020">
    <property type="term" value="C:membrane"/>
    <property type="evidence" value="ECO:0007669"/>
    <property type="project" value="UniProtKB-SubCell"/>
</dbReference>
<comment type="similarity">
    <text evidence="2">Belongs to the chloride channel MCLC family.</text>
</comment>
<keyword evidence="6 7" id="KW-0472">Membrane</keyword>
<dbReference type="PANTHER" id="PTHR34093">
    <property type="entry name" value="CHLORIDE CHANNEL CLIC-LIKE PROTEIN 1"/>
    <property type="match status" value="1"/>
</dbReference>
<dbReference type="GO" id="GO:0005783">
    <property type="term" value="C:endoplasmic reticulum"/>
    <property type="evidence" value="ECO:0007669"/>
    <property type="project" value="TreeGrafter"/>
</dbReference>
<evidence type="ECO:0000256" key="1">
    <source>
        <dbReference type="ARBA" id="ARBA00004141"/>
    </source>
</evidence>
<evidence type="ECO:0000256" key="5">
    <source>
        <dbReference type="ARBA" id="ARBA00022989"/>
    </source>
</evidence>
<evidence type="ECO:0000256" key="4">
    <source>
        <dbReference type="ARBA" id="ARBA00022692"/>
    </source>
</evidence>
<feature type="non-terminal residue" evidence="8">
    <location>
        <position position="1"/>
    </location>
</feature>
<dbReference type="EMBL" id="JAODUP010000054">
    <property type="protein sequence ID" value="KAK2165163.1"/>
    <property type="molecule type" value="Genomic_DNA"/>
</dbReference>
<evidence type="ECO:0000313" key="8">
    <source>
        <dbReference type="EMBL" id="KAK2165163.1"/>
    </source>
</evidence>
<dbReference type="PANTHER" id="PTHR34093:SF1">
    <property type="entry name" value="CHLORIDE CHANNEL CLIC-LIKE PROTEIN 1"/>
    <property type="match status" value="1"/>
</dbReference>
<keyword evidence="4 7" id="KW-0812">Transmembrane</keyword>